<dbReference type="EMBL" id="VUMT01000003">
    <property type="protein sequence ID" value="MSS62912.1"/>
    <property type="molecule type" value="Genomic_DNA"/>
</dbReference>
<comment type="caution">
    <text evidence="3">The sequence shown here is derived from an EMBL/GenBank/DDBJ whole genome shotgun (WGS) entry which is preliminary data.</text>
</comment>
<dbReference type="PANTHER" id="PTHR45661">
    <property type="entry name" value="SURFACE ANTIGEN"/>
    <property type="match status" value="1"/>
</dbReference>
<dbReference type="Pfam" id="PF13306">
    <property type="entry name" value="LRR_5"/>
    <property type="match status" value="1"/>
</dbReference>
<dbReference type="InterPro" id="IPR026906">
    <property type="entry name" value="LRR_5"/>
</dbReference>
<evidence type="ECO:0000313" key="4">
    <source>
        <dbReference type="Proteomes" id="UP000482209"/>
    </source>
</evidence>
<evidence type="ECO:0000313" key="3">
    <source>
        <dbReference type="EMBL" id="MSS62912.1"/>
    </source>
</evidence>
<feature type="chain" id="PRO_5026954044" evidence="1">
    <location>
        <begin position="28"/>
        <end position="440"/>
    </location>
</feature>
<organism evidence="3 4">
    <name type="scientific">Velocimicrobium porci</name>
    <dbReference type="NCBI Taxonomy" id="2606634"/>
    <lineage>
        <taxon>Bacteria</taxon>
        <taxon>Bacillati</taxon>
        <taxon>Bacillota</taxon>
        <taxon>Clostridia</taxon>
        <taxon>Lachnospirales</taxon>
        <taxon>Lachnospiraceae</taxon>
        <taxon>Velocimicrobium</taxon>
    </lineage>
</organism>
<dbReference type="InterPro" id="IPR008964">
    <property type="entry name" value="Invasin/intimin_cell_adhesion"/>
</dbReference>
<dbReference type="InterPro" id="IPR003343">
    <property type="entry name" value="Big_2"/>
</dbReference>
<proteinExistence type="predicted"/>
<evidence type="ECO:0000259" key="2">
    <source>
        <dbReference type="SMART" id="SM00635"/>
    </source>
</evidence>
<dbReference type="Proteomes" id="UP000482209">
    <property type="component" value="Unassembled WGS sequence"/>
</dbReference>
<dbReference type="InterPro" id="IPR053139">
    <property type="entry name" value="Surface_bspA-like"/>
</dbReference>
<dbReference type="PANTHER" id="PTHR45661:SF3">
    <property type="entry name" value="IG-LIKE DOMAIN-CONTAINING PROTEIN"/>
    <property type="match status" value="1"/>
</dbReference>
<protein>
    <submittedName>
        <fullName evidence="3">Leucine-rich repeat protein</fullName>
    </submittedName>
</protein>
<dbReference type="AlphaFoldDB" id="A0A6L5XVZ7"/>
<dbReference type="SUPFAM" id="SSF49373">
    <property type="entry name" value="Invasin/intimin cell-adhesion fragments"/>
    <property type="match status" value="1"/>
</dbReference>
<feature type="domain" description="BIG2" evidence="2">
    <location>
        <begin position="344"/>
        <end position="424"/>
    </location>
</feature>
<name>A0A6L5XVZ7_9FIRM</name>
<dbReference type="SUPFAM" id="SSF52058">
    <property type="entry name" value="L domain-like"/>
    <property type="match status" value="1"/>
</dbReference>
<keyword evidence="1" id="KW-0732">Signal</keyword>
<dbReference type="Pfam" id="PF02368">
    <property type="entry name" value="Big_2"/>
    <property type="match status" value="1"/>
</dbReference>
<dbReference type="InterPro" id="IPR032675">
    <property type="entry name" value="LRR_dom_sf"/>
</dbReference>
<sequence>MEMFKKNLFTMLIATVLILCTPATINAQWGGWYNGDTSTTWQGEDGGIGGNFAITDNKGSYRYNPGSDTIYCFLDLIPQQKIRDFLIIEDSMLGKPVTNFYFWDRELMDDGNVCPTPKIGIYLSDNITNLEHSTFARFTNSYIHLPNAITNIPDNFFYCHKQLKRIQIPNNVKIIGTEAFQSCYQLNFVKIPSNVIEIQSGAFAYCKNLTQLYIPGSVKKIANNAFKECKKLTIYCEKNSYVYNYAKNHGIKTKIVSNKSVKSKKLTNLSSKIQVGTQEAYLLFPFIEPFYATNQKLAYISEDPSIAEVNQNGKVEGKKKGETTITVMTTDGSHLEKKVKVTVKKGEIALNPYFSLYQLEKGTTEFNVDAMLYNRNPKATYQIESSDSKIATAKIENGALKVTAKKQGNTVFVVTENQGKTKTEIGSFPISVIDKEKLSY</sequence>
<dbReference type="SMART" id="SM00635">
    <property type="entry name" value="BID_2"/>
    <property type="match status" value="2"/>
</dbReference>
<dbReference type="Gene3D" id="2.60.40.1080">
    <property type="match status" value="1"/>
</dbReference>
<gene>
    <name evidence="3" type="ORF">FYJ58_03345</name>
</gene>
<reference evidence="3 4" key="1">
    <citation type="submission" date="2019-08" db="EMBL/GenBank/DDBJ databases">
        <title>In-depth cultivation of the pig gut microbiome towards novel bacterial diversity and tailored functional studies.</title>
        <authorList>
            <person name="Wylensek D."/>
            <person name="Hitch T.C.A."/>
            <person name="Clavel T."/>
        </authorList>
    </citation>
    <scope>NUCLEOTIDE SEQUENCE [LARGE SCALE GENOMIC DNA]</scope>
    <source>
        <strain evidence="3 4">WCA-693-APC-MOT-I</strain>
    </source>
</reference>
<feature type="signal peptide" evidence="1">
    <location>
        <begin position="1"/>
        <end position="27"/>
    </location>
</feature>
<accession>A0A6L5XVZ7</accession>
<feature type="domain" description="BIG2" evidence="2">
    <location>
        <begin position="260"/>
        <end position="339"/>
    </location>
</feature>
<dbReference type="Gene3D" id="3.80.10.10">
    <property type="entry name" value="Ribonuclease Inhibitor"/>
    <property type="match status" value="1"/>
</dbReference>
<keyword evidence="4" id="KW-1185">Reference proteome</keyword>
<evidence type="ECO:0000256" key="1">
    <source>
        <dbReference type="SAM" id="SignalP"/>
    </source>
</evidence>